<dbReference type="PANTHER" id="PTHR30032">
    <property type="entry name" value="N-ACETYLMURAMOYL-L-ALANINE AMIDASE-RELATED"/>
    <property type="match status" value="1"/>
</dbReference>
<feature type="chain" id="PRO_5041242071" evidence="1">
    <location>
        <begin position="22"/>
        <end position="411"/>
    </location>
</feature>
<reference evidence="3" key="1">
    <citation type="submission" date="2022-01" db="EMBL/GenBank/DDBJ databases">
        <title>Nocardioidaceae gen. sp. A5X3R13.</title>
        <authorList>
            <person name="Lopez Marin M.A."/>
            <person name="Uhlik O."/>
        </authorList>
    </citation>
    <scope>NUCLEOTIDE SEQUENCE</scope>
    <source>
        <strain evidence="3">A5X3R13</strain>
    </source>
</reference>
<dbReference type="Pfam" id="PF08486">
    <property type="entry name" value="SpoIID"/>
    <property type="match status" value="1"/>
</dbReference>
<evidence type="ECO:0000313" key="3">
    <source>
        <dbReference type="EMBL" id="UYM03986.1"/>
    </source>
</evidence>
<gene>
    <name evidence="3" type="ORF">L0C25_15705</name>
</gene>
<dbReference type="AlphaFoldDB" id="A0AA46YJZ1"/>
<dbReference type="NCBIfam" id="TIGR02669">
    <property type="entry name" value="SpoIID_LytB"/>
    <property type="match status" value="1"/>
</dbReference>
<dbReference type="Proteomes" id="UP001164390">
    <property type="component" value="Chromosome"/>
</dbReference>
<dbReference type="InterPro" id="IPR013486">
    <property type="entry name" value="SpoIID/LytB"/>
</dbReference>
<dbReference type="InterPro" id="IPR051922">
    <property type="entry name" value="Bact_Sporulation_Assoc"/>
</dbReference>
<dbReference type="EMBL" id="CP094970">
    <property type="protein sequence ID" value="UYM03986.1"/>
    <property type="molecule type" value="Genomic_DNA"/>
</dbReference>
<dbReference type="PANTHER" id="PTHR30032:SF4">
    <property type="entry name" value="AMIDASE ENHANCER"/>
    <property type="match status" value="1"/>
</dbReference>
<sequence>MVPLLVTVPLFVAAGPSAAEADDDSGEGWAVAADPPAAVRTSERAAVRIEGRGYGHGIGMSQYGAQGAARKGLSYRQIVRFYYPNTKLAVNRGFLRVLLTADTTDTVIVRRARGLTVRDSADNKAFKLPARKGVREWRIVPAVGKPAKSAVQYRDSNGWHRWRVPGRRLLRGDGTFRRPGPLRLIMPDGSTQAYRGALRSASPSPSSHTRDTVNVLRLQNYLKGVVPVEMPSYWSQPALRAQAVAARSYALNLKRRDGHAHYDVCDTTSCQVYGGYRVETDATNAAVKATSGETVEYKGKPALTMFSSSSGGWTAWGGLPYLRAHRDRYDRWAGNPMRSWKARVSRSTLERAYPALGRLKAVRVVKRNGHGAWNGRAQRVALRGTGTTVRLSGSDFRSLLGLRSDWVRIKR</sequence>
<proteinExistence type="predicted"/>
<dbReference type="GO" id="GO:0030435">
    <property type="term" value="P:sporulation resulting in formation of a cellular spore"/>
    <property type="evidence" value="ECO:0007669"/>
    <property type="project" value="InterPro"/>
</dbReference>
<evidence type="ECO:0000313" key="4">
    <source>
        <dbReference type="Proteomes" id="UP001164390"/>
    </source>
</evidence>
<protein>
    <submittedName>
        <fullName evidence="3">SpoIID/LytB domain-containing protein</fullName>
    </submittedName>
</protein>
<accession>A0AA46YJZ1</accession>
<dbReference type="KEGG" id="sgrg:L0C25_15705"/>
<dbReference type="GO" id="GO:0030288">
    <property type="term" value="C:outer membrane-bounded periplasmic space"/>
    <property type="evidence" value="ECO:0007669"/>
    <property type="project" value="TreeGrafter"/>
</dbReference>
<name>A0AA46YJZ1_9ACTN</name>
<dbReference type="InterPro" id="IPR013693">
    <property type="entry name" value="SpoIID/LytB_N"/>
</dbReference>
<dbReference type="RefSeq" id="WP_271632629.1">
    <property type="nucleotide sequence ID" value="NZ_CP094970.1"/>
</dbReference>
<keyword evidence="1" id="KW-0732">Signal</keyword>
<feature type="signal peptide" evidence="1">
    <location>
        <begin position="1"/>
        <end position="21"/>
    </location>
</feature>
<feature type="domain" description="Sporulation stage II protein D amidase enhancer LytB N-terminal" evidence="2">
    <location>
        <begin position="208"/>
        <end position="297"/>
    </location>
</feature>
<evidence type="ECO:0000259" key="2">
    <source>
        <dbReference type="Pfam" id="PF08486"/>
    </source>
</evidence>
<organism evidence="3 4">
    <name type="scientific">Solicola gregarius</name>
    <dbReference type="NCBI Taxonomy" id="2908642"/>
    <lineage>
        <taxon>Bacteria</taxon>
        <taxon>Bacillati</taxon>
        <taxon>Actinomycetota</taxon>
        <taxon>Actinomycetes</taxon>
        <taxon>Propionibacteriales</taxon>
        <taxon>Nocardioidaceae</taxon>
        <taxon>Solicola</taxon>
    </lineage>
</organism>
<keyword evidence="4" id="KW-1185">Reference proteome</keyword>
<evidence type="ECO:0000256" key="1">
    <source>
        <dbReference type="SAM" id="SignalP"/>
    </source>
</evidence>